<dbReference type="RefSeq" id="WP_378047953.1">
    <property type="nucleotide sequence ID" value="NZ_JBHSXE010000001.1"/>
</dbReference>
<dbReference type="Proteomes" id="UP001596380">
    <property type="component" value="Unassembled WGS sequence"/>
</dbReference>
<dbReference type="PANTHER" id="PTHR43540:SF6">
    <property type="entry name" value="ISOCHORISMATASE-LIKE DOMAIN-CONTAINING PROTEIN"/>
    <property type="match status" value="1"/>
</dbReference>
<evidence type="ECO:0000313" key="3">
    <source>
        <dbReference type="EMBL" id="MFC6884450.1"/>
    </source>
</evidence>
<gene>
    <name evidence="3" type="ORF">ACFQKB_32150</name>
</gene>
<dbReference type="InterPro" id="IPR036380">
    <property type="entry name" value="Isochorismatase-like_sf"/>
</dbReference>
<keyword evidence="4" id="KW-1185">Reference proteome</keyword>
<feature type="domain" description="Isochorismatase-like" evidence="2">
    <location>
        <begin position="4"/>
        <end position="144"/>
    </location>
</feature>
<dbReference type="Pfam" id="PF00857">
    <property type="entry name" value="Isochorismatase"/>
    <property type="match status" value="1"/>
</dbReference>
<dbReference type="PANTHER" id="PTHR43540">
    <property type="entry name" value="PEROXYUREIDOACRYLATE/UREIDOACRYLATE AMIDOHYDROLASE-RELATED"/>
    <property type="match status" value="1"/>
</dbReference>
<keyword evidence="1" id="KW-0378">Hydrolase</keyword>
<reference evidence="4" key="1">
    <citation type="journal article" date="2019" name="Int. J. Syst. Evol. Microbiol.">
        <title>The Global Catalogue of Microorganisms (GCM) 10K type strain sequencing project: providing services to taxonomists for standard genome sequencing and annotation.</title>
        <authorList>
            <consortium name="The Broad Institute Genomics Platform"/>
            <consortium name="The Broad Institute Genome Sequencing Center for Infectious Disease"/>
            <person name="Wu L."/>
            <person name="Ma J."/>
        </authorList>
    </citation>
    <scope>NUCLEOTIDE SEQUENCE [LARGE SCALE GENOMIC DNA]</scope>
    <source>
        <strain evidence="4">JCM 3369</strain>
    </source>
</reference>
<comment type="caution">
    <text evidence="3">The sequence shown here is derived from an EMBL/GenBank/DDBJ whole genome shotgun (WGS) entry which is preliminary data.</text>
</comment>
<sequence length="199" mass="21178">MDRALLVIDVQESFRRRPAWEAVSDPGVADKAARLVDAARAAGDLVVWVLHAEPGSGTPFDPPLGHVRLIDGLDPADGEPVLVKTSRNAFTTTSLHRTLTAAGVREVVICGIQTEQCCETTARLAADLGFQVTFVTDATATFPIPHRDAPPDRPLAEVLADPRTLPVGAVIDRTEYALAGRFATLASVDDLAPARRPVG</sequence>
<dbReference type="SUPFAM" id="SSF52499">
    <property type="entry name" value="Isochorismatase-like hydrolases"/>
    <property type="match status" value="1"/>
</dbReference>
<protein>
    <submittedName>
        <fullName evidence="3">Isochorismatase family protein</fullName>
    </submittedName>
</protein>
<organism evidence="3 4">
    <name type="scientific">Actinomadura yumaensis</name>
    <dbReference type="NCBI Taxonomy" id="111807"/>
    <lineage>
        <taxon>Bacteria</taxon>
        <taxon>Bacillati</taxon>
        <taxon>Actinomycetota</taxon>
        <taxon>Actinomycetes</taxon>
        <taxon>Streptosporangiales</taxon>
        <taxon>Thermomonosporaceae</taxon>
        <taxon>Actinomadura</taxon>
    </lineage>
</organism>
<accession>A0ABW2CVX9</accession>
<proteinExistence type="predicted"/>
<dbReference type="EMBL" id="JBHSXS010000027">
    <property type="protein sequence ID" value="MFC6884450.1"/>
    <property type="molecule type" value="Genomic_DNA"/>
</dbReference>
<dbReference type="InterPro" id="IPR050272">
    <property type="entry name" value="Isochorismatase-like_hydrls"/>
</dbReference>
<name>A0ABW2CVX9_9ACTN</name>
<evidence type="ECO:0000313" key="4">
    <source>
        <dbReference type="Proteomes" id="UP001596380"/>
    </source>
</evidence>
<evidence type="ECO:0000256" key="1">
    <source>
        <dbReference type="ARBA" id="ARBA00022801"/>
    </source>
</evidence>
<dbReference type="InterPro" id="IPR000868">
    <property type="entry name" value="Isochorismatase-like_dom"/>
</dbReference>
<evidence type="ECO:0000259" key="2">
    <source>
        <dbReference type="Pfam" id="PF00857"/>
    </source>
</evidence>
<dbReference type="Gene3D" id="3.40.50.850">
    <property type="entry name" value="Isochorismatase-like"/>
    <property type="match status" value="1"/>
</dbReference>